<feature type="transmembrane region" description="Helical" evidence="1">
    <location>
        <begin position="24"/>
        <end position="44"/>
    </location>
</feature>
<name>A0A840RJD6_9NEIS</name>
<evidence type="ECO:0000256" key="1">
    <source>
        <dbReference type="SAM" id="Phobius"/>
    </source>
</evidence>
<feature type="transmembrane region" description="Helical" evidence="1">
    <location>
        <begin position="334"/>
        <end position="351"/>
    </location>
</feature>
<keyword evidence="3" id="KW-1185">Reference proteome</keyword>
<dbReference type="EMBL" id="JACHHN010000006">
    <property type="protein sequence ID" value="MBB5192362.1"/>
    <property type="molecule type" value="Genomic_DNA"/>
</dbReference>
<feature type="transmembrane region" description="Helical" evidence="1">
    <location>
        <begin position="463"/>
        <end position="481"/>
    </location>
</feature>
<comment type="caution">
    <text evidence="2">The sequence shown here is derived from an EMBL/GenBank/DDBJ whole genome shotgun (WGS) entry which is preliminary data.</text>
</comment>
<sequence length="634" mass="72255">MKTSLPPTYARFDAFVHPLKQLPFWLWLAVLFCGWLISHPYLGIRHDGFLYAGQALRSIYPDHYAGDLFFLYGSQDSFTWFSWLYGKVILWLGLPNAARSMMFLGQLAWFGSLTFLLRSIFKQWSSVYLGLVLGIALLTYYGAATLFTSAEGFLTARSYSEPLVILGIALLVRQKTVSSLIVLAFAATIHPLIALPGLAIWYVSLALILQDSRQKWVYAAFTLILVASVVLLVVFKVPPFGNLTKSYDGAWYAVTSTWTADLFVWFWKWKDWAPVLVNLAIILLYFRLAEDGPLRRLVLASTAVFISAMLLTYIGADVLKNVFIVSCQLWRAQWVWNLIVHLLVLPWFWSNRHRLDPVYFWALACAVISLFAQYYPWSSILIGSSVLLTVFHREIHLDPRIRIAISSALIVGVIAAFLNENWLQLPLVGGMSPYSYYQLLFPRAVSLFIIAVALTFFCLSPKSVIRGLILTVLIVLTLLTWDRRPLWTIYTENIGDRNPFSHYIGKDEAVLWGSFNPYPWIILNRPSYLNIMSAAGVPFTKAFALEYVQRRQLVYHAADIKACQAHGYSEDDCATNLIASSLKECDIDDRLAYLVTYYPLDGKALATWTPRVPFGPETIYLYRCKDYLQGKKKK</sequence>
<accession>A0A840RJD6</accession>
<evidence type="ECO:0000313" key="2">
    <source>
        <dbReference type="EMBL" id="MBB5192362.1"/>
    </source>
</evidence>
<feature type="transmembrane region" description="Helical" evidence="1">
    <location>
        <begin position="272"/>
        <end position="289"/>
    </location>
</feature>
<feature type="transmembrane region" description="Helical" evidence="1">
    <location>
        <begin position="129"/>
        <end position="150"/>
    </location>
</feature>
<dbReference type="AlphaFoldDB" id="A0A840RJD6"/>
<dbReference type="RefSeq" id="WP_184102032.1">
    <property type="nucleotide sequence ID" value="NZ_JACHHN010000006.1"/>
</dbReference>
<organism evidence="2 3">
    <name type="scientific">Silvimonas terrae</name>
    <dbReference type="NCBI Taxonomy" id="300266"/>
    <lineage>
        <taxon>Bacteria</taxon>
        <taxon>Pseudomonadati</taxon>
        <taxon>Pseudomonadota</taxon>
        <taxon>Betaproteobacteria</taxon>
        <taxon>Neisseriales</taxon>
        <taxon>Chitinibacteraceae</taxon>
        <taxon>Silvimonas</taxon>
    </lineage>
</organism>
<keyword evidence="1" id="KW-0472">Membrane</keyword>
<evidence type="ECO:0000313" key="3">
    <source>
        <dbReference type="Proteomes" id="UP000543030"/>
    </source>
</evidence>
<keyword evidence="1" id="KW-0812">Transmembrane</keyword>
<feature type="transmembrane region" description="Helical" evidence="1">
    <location>
        <begin position="97"/>
        <end position="117"/>
    </location>
</feature>
<proteinExistence type="predicted"/>
<dbReference type="Proteomes" id="UP000543030">
    <property type="component" value="Unassembled WGS sequence"/>
</dbReference>
<feature type="transmembrane region" description="Helical" evidence="1">
    <location>
        <begin position="216"/>
        <end position="237"/>
    </location>
</feature>
<gene>
    <name evidence="2" type="ORF">HNQ50_003103</name>
</gene>
<feature type="transmembrane region" description="Helical" evidence="1">
    <location>
        <begin position="249"/>
        <end position="266"/>
    </location>
</feature>
<feature type="transmembrane region" description="Helical" evidence="1">
    <location>
        <begin position="358"/>
        <end position="377"/>
    </location>
</feature>
<protein>
    <recommendedName>
        <fullName evidence="4">Transmembrane protein</fullName>
    </recommendedName>
</protein>
<feature type="transmembrane region" description="Helical" evidence="1">
    <location>
        <begin position="439"/>
        <end position="457"/>
    </location>
</feature>
<feature type="transmembrane region" description="Helical" evidence="1">
    <location>
        <begin position="401"/>
        <end position="418"/>
    </location>
</feature>
<evidence type="ECO:0008006" key="4">
    <source>
        <dbReference type="Google" id="ProtNLM"/>
    </source>
</evidence>
<reference evidence="2 3" key="1">
    <citation type="submission" date="2020-08" db="EMBL/GenBank/DDBJ databases">
        <title>Genomic Encyclopedia of Type Strains, Phase IV (KMG-IV): sequencing the most valuable type-strain genomes for metagenomic binning, comparative biology and taxonomic classification.</title>
        <authorList>
            <person name="Goeker M."/>
        </authorList>
    </citation>
    <scope>NUCLEOTIDE SEQUENCE [LARGE SCALE GENOMIC DNA]</scope>
    <source>
        <strain evidence="2 3">DSM 18233</strain>
    </source>
</reference>
<feature type="transmembrane region" description="Helical" evidence="1">
    <location>
        <begin position="180"/>
        <end position="204"/>
    </location>
</feature>
<keyword evidence="1" id="KW-1133">Transmembrane helix</keyword>